<keyword evidence="1" id="KW-0862">Zinc</keyword>
<dbReference type="PANTHER" id="PTHR15838">
    <property type="entry name" value="NUCLEOLAR PROTEIN OF 40 KDA"/>
    <property type="match status" value="1"/>
</dbReference>
<feature type="region of interest" description="Disordered" evidence="2">
    <location>
        <begin position="1"/>
        <end position="27"/>
    </location>
</feature>
<dbReference type="SMART" id="SM00316">
    <property type="entry name" value="S1"/>
    <property type="match status" value="2"/>
</dbReference>
<evidence type="ECO:0000259" key="3">
    <source>
        <dbReference type="PROSITE" id="PS50126"/>
    </source>
</evidence>
<feature type="compositionally biased region" description="Basic and acidic residues" evidence="2">
    <location>
        <begin position="214"/>
        <end position="227"/>
    </location>
</feature>
<dbReference type="AlphaFoldDB" id="A0A6P6RT04"/>
<dbReference type="PROSITE" id="PS50158">
    <property type="entry name" value="ZF_CCHC"/>
    <property type="match status" value="1"/>
</dbReference>
<dbReference type="GO" id="GO:0008270">
    <property type="term" value="F:zinc ion binding"/>
    <property type="evidence" value="ECO:0007669"/>
    <property type="project" value="UniProtKB-KW"/>
</dbReference>
<dbReference type="OrthoDB" id="1918363at2759"/>
<feature type="compositionally biased region" description="Basic and acidic residues" evidence="2">
    <location>
        <begin position="367"/>
        <end position="377"/>
    </location>
</feature>
<feature type="region of interest" description="Disordered" evidence="2">
    <location>
        <begin position="328"/>
        <end position="396"/>
    </location>
</feature>
<dbReference type="PANTHER" id="PTHR15838:SF1">
    <property type="entry name" value="ZINC FINGER CCHC DOMAIN-CONTAINING PROTEIN 17"/>
    <property type="match status" value="1"/>
</dbReference>
<dbReference type="InterPro" id="IPR003029">
    <property type="entry name" value="S1_domain"/>
</dbReference>
<keyword evidence="1" id="KW-0863">Zinc-finger</keyword>
<feature type="domain" description="S1 motif" evidence="3">
    <location>
        <begin position="32"/>
        <end position="101"/>
    </location>
</feature>
<dbReference type="GO" id="GO:0003723">
    <property type="term" value="F:RNA binding"/>
    <property type="evidence" value="ECO:0007669"/>
    <property type="project" value="TreeGrafter"/>
</dbReference>
<evidence type="ECO:0000256" key="1">
    <source>
        <dbReference type="PROSITE-ProRule" id="PRU00047"/>
    </source>
</evidence>
<dbReference type="InterPro" id="IPR001878">
    <property type="entry name" value="Znf_CCHC"/>
</dbReference>
<dbReference type="Proteomes" id="UP000515125">
    <property type="component" value="Unplaced"/>
</dbReference>
<feature type="compositionally biased region" description="Basic residues" evidence="2">
    <location>
        <begin position="378"/>
        <end position="396"/>
    </location>
</feature>
<name>A0A6P6RT04_9EIME</name>
<dbReference type="SUPFAM" id="SSF50249">
    <property type="entry name" value="Nucleic acid-binding proteins"/>
    <property type="match status" value="2"/>
</dbReference>
<accession>A0A6P6RT04</accession>
<organism evidence="5 6">
    <name type="scientific">Cyclospora cayetanensis</name>
    <dbReference type="NCBI Taxonomy" id="88456"/>
    <lineage>
        <taxon>Eukaryota</taxon>
        <taxon>Sar</taxon>
        <taxon>Alveolata</taxon>
        <taxon>Apicomplexa</taxon>
        <taxon>Conoidasida</taxon>
        <taxon>Coccidia</taxon>
        <taxon>Eucoccidiorida</taxon>
        <taxon>Eimeriorina</taxon>
        <taxon>Eimeriidae</taxon>
        <taxon>Cyclospora</taxon>
    </lineage>
</organism>
<feature type="domain" description="CCHC-type" evidence="4">
    <location>
        <begin position="256"/>
        <end position="269"/>
    </location>
</feature>
<dbReference type="GO" id="GO:0043489">
    <property type="term" value="P:RNA stabilization"/>
    <property type="evidence" value="ECO:0007669"/>
    <property type="project" value="TreeGrafter"/>
</dbReference>
<dbReference type="Pfam" id="PF00575">
    <property type="entry name" value="S1"/>
    <property type="match status" value="2"/>
</dbReference>
<evidence type="ECO:0000256" key="2">
    <source>
        <dbReference type="SAM" id="MobiDB-lite"/>
    </source>
</evidence>
<evidence type="ECO:0000313" key="6">
    <source>
        <dbReference type="RefSeq" id="XP_026190679.1"/>
    </source>
</evidence>
<dbReference type="Pfam" id="PF13917">
    <property type="entry name" value="zf-CCHC_3"/>
    <property type="match status" value="1"/>
</dbReference>
<dbReference type="PROSITE" id="PS50126">
    <property type="entry name" value="S1"/>
    <property type="match status" value="2"/>
</dbReference>
<keyword evidence="1" id="KW-0479">Metal-binding</keyword>
<dbReference type="Gene3D" id="2.40.50.140">
    <property type="entry name" value="Nucleic acid-binding proteins"/>
    <property type="match status" value="2"/>
</dbReference>
<evidence type="ECO:0000259" key="4">
    <source>
        <dbReference type="PROSITE" id="PS50158"/>
    </source>
</evidence>
<keyword evidence="5" id="KW-1185">Reference proteome</keyword>
<reference evidence="6" key="1">
    <citation type="submission" date="2025-08" db="UniProtKB">
        <authorList>
            <consortium name="RefSeq"/>
        </authorList>
    </citation>
    <scope>IDENTIFICATION</scope>
</reference>
<feature type="compositionally biased region" description="Acidic residues" evidence="2">
    <location>
        <begin position="1"/>
        <end position="10"/>
    </location>
</feature>
<evidence type="ECO:0000313" key="5">
    <source>
        <dbReference type="Proteomes" id="UP000515125"/>
    </source>
</evidence>
<feature type="domain" description="S1 motif" evidence="3">
    <location>
        <begin position="134"/>
        <end position="204"/>
    </location>
</feature>
<dbReference type="RefSeq" id="XP_026190679.1">
    <property type="nucleotide sequence ID" value="XM_026334894.1"/>
</dbReference>
<gene>
    <name evidence="6" type="primary">LOC34619960</name>
</gene>
<dbReference type="InterPro" id="IPR012340">
    <property type="entry name" value="NA-bd_OB-fold"/>
</dbReference>
<feature type="region of interest" description="Disordered" evidence="2">
    <location>
        <begin position="214"/>
        <end position="239"/>
    </location>
</feature>
<protein>
    <submittedName>
        <fullName evidence="6">Nucleolar protein of 40 kDa</fullName>
    </submittedName>
</protein>
<dbReference type="GeneID" id="34619960"/>
<proteinExistence type="predicted"/>
<sequence length="396" mass="43797">MLGDSLEGDAFDPRYDRSPSPQKQKKITSGVGTIIKGVVKNIRPFGAFIQTSDYARECLLHISNINKHRVENVEDHLKMGQEVWVKVIREEPDGRVAVSMKEVNQDDGSEIANAFSSFNQHRGTGGGVRIPELHSIHHGTVKKIQPFGAFVALDGFDRDGLLHISAISKNMIDKVEDVLSVGDKVWVKVHCTYSLGRALTVTKVDEGGRYSLDMRDISQSDGTDKDPNNLQKTKTHRPTSLRQEAIVLQAVVNATCARCGGKGHMTHECFNKAGKKYEMIEEEEGSAMAALCASSSSSSTSASSFPFPSFSSFPSSLPVAATGANMIPLKQPMPPLNPLDPLNPRRHLHKGRETEKVRDSKKKRKRDHSDSSSDESRKKKKSSHKHKKKHKKHSKS</sequence>